<evidence type="ECO:0000313" key="4">
    <source>
        <dbReference type="Proteomes" id="UP001277471"/>
    </source>
</evidence>
<keyword evidence="1" id="KW-0233">DNA recombination</keyword>
<proteinExistence type="predicted"/>
<dbReference type="Gene3D" id="1.10.443.10">
    <property type="entry name" value="Intergrase catalytic core"/>
    <property type="match status" value="1"/>
</dbReference>
<dbReference type="InterPro" id="IPR002104">
    <property type="entry name" value="Integrase_catalytic"/>
</dbReference>
<feature type="domain" description="Tyr recombinase" evidence="2">
    <location>
        <begin position="13"/>
        <end position="64"/>
    </location>
</feature>
<dbReference type="Pfam" id="PF00589">
    <property type="entry name" value="Phage_integrase"/>
    <property type="match status" value="1"/>
</dbReference>
<name>A0ABU4PE55_AZOBR</name>
<organism evidence="3 4">
    <name type="scientific">Azospirillum brasilense</name>
    <dbReference type="NCBI Taxonomy" id="192"/>
    <lineage>
        <taxon>Bacteria</taxon>
        <taxon>Pseudomonadati</taxon>
        <taxon>Pseudomonadota</taxon>
        <taxon>Alphaproteobacteria</taxon>
        <taxon>Rhodospirillales</taxon>
        <taxon>Azospirillaceae</taxon>
        <taxon>Azospirillum</taxon>
    </lineage>
</organism>
<gene>
    <name evidence="3" type="ORF">SIM66_32405</name>
</gene>
<dbReference type="Proteomes" id="UP001277471">
    <property type="component" value="Unassembled WGS sequence"/>
</dbReference>
<dbReference type="SUPFAM" id="SSF56349">
    <property type="entry name" value="DNA breaking-rejoining enzymes"/>
    <property type="match status" value="1"/>
</dbReference>
<dbReference type="InterPro" id="IPR013762">
    <property type="entry name" value="Integrase-like_cat_sf"/>
</dbReference>
<dbReference type="InterPro" id="IPR011010">
    <property type="entry name" value="DNA_brk_join_enz"/>
</dbReference>
<evidence type="ECO:0000256" key="1">
    <source>
        <dbReference type="ARBA" id="ARBA00023172"/>
    </source>
</evidence>
<accession>A0ABU4PE55</accession>
<comment type="caution">
    <text evidence="3">The sequence shown here is derived from an EMBL/GenBank/DDBJ whole genome shotgun (WGS) entry which is preliminary data.</text>
</comment>
<reference evidence="3 4" key="1">
    <citation type="submission" date="2023-11" db="EMBL/GenBank/DDBJ databases">
        <title>MicrobeMod: A computational toolkit for identifying prokaryotic methylation and restriction-modification with nanopore sequencing.</title>
        <authorList>
            <person name="Crits-Christoph A."/>
            <person name="Kang S.C."/>
            <person name="Lee H."/>
            <person name="Ostrov N."/>
        </authorList>
    </citation>
    <scope>NUCLEOTIDE SEQUENCE [LARGE SCALE GENOMIC DNA]</scope>
    <source>
        <strain evidence="3 4">ATCC 29145</strain>
    </source>
</reference>
<keyword evidence="4" id="KW-1185">Reference proteome</keyword>
<sequence>MSPAAVRRVVAERAANADPLAAGFTGHSLRVGAAQDLLAAGVDLAGLMQAGRWKSPQMPARYTERLRATRGAVAQVRRARGAADT</sequence>
<dbReference type="EMBL" id="JAWXYC010000007">
    <property type="protein sequence ID" value="MDX5955873.1"/>
    <property type="molecule type" value="Genomic_DNA"/>
</dbReference>
<evidence type="ECO:0000259" key="2">
    <source>
        <dbReference type="Pfam" id="PF00589"/>
    </source>
</evidence>
<dbReference type="RefSeq" id="WP_059399757.1">
    <property type="nucleotide sequence ID" value="NZ_CP012918.1"/>
</dbReference>
<protein>
    <submittedName>
        <fullName evidence="3">Tyrosine-type recombinase/integrase</fullName>
    </submittedName>
</protein>
<evidence type="ECO:0000313" key="3">
    <source>
        <dbReference type="EMBL" id="MDX5955873.1"/>
    </source>
</evidence>